<name>A0A6C2TZ26_PONDE</name>
<accession>A0A6C2TZ26</accession>
<sequence length="208" mass="23643">MFGLTESDLRKRILGCADGPASFNATHTKNGGQGISVDPIYCIDPEEIQARIEEVAPEIIRKVEANKDDFIWTHFDSPQDLLSHRLHAMGLFLSDFYDGRRQGRYVASELPSLPFHENRFDLCLCSHFLLLYGEQLSFSFHLESILSLMNISDELRIFPVIELGNQSSRHLQRLTAELSARGISMKLENVGYEFQKGGDQMAVFNNYP</sequence>
<evidence type="ECO:0000313" key="2">
    <source>
        <dbReference type="Proteomes" id="UP000366872"/>
    </source>
</evidence>
<dbReference type="EMBL" id="CAAHFG010000001">
    <property type="protein sequence ID" value="VGO12855.1"/>
    <property type="molecule type" value="Genomic_DNA"/>
</dbReference>
<organism evidence="1 2">
    <name type="scientific">Pontiella desulfatans</name>
    <dbReference type="NCBI Taxonomy" id="2750659"/>
    <lineage>
        <taxon>Bacteria</taxon>
        <taxon>Pseudomonadati</taxon>
        <taxon>Kiritimatiellota</taxon>
        <taxon>Kiritimatiellia</taxon>
        <taxon>Kiritimatiellales</taxon>
        <taxon>Pontiellaceae</taxon>
        <taxon>Pontiella</taxon>
    </lineage>
</organism>
<keyword evidence="2" id="KW-1185">Reference proteome</keyword>
<dbReference type="Proteomes" id="UP000366872">
    <property type="component" value="Unassembled WGS sequence"/>
</dbReference>
<gene>
    <name evidence="1" type="ORF">PDESU_01409</name>
</gene>
<evidence type="ECO:0000313" key="1">
    <source>
        <dbReference type="EMBL" id="VGO12855.1"/>
    </source>
</evidence>
<reference evidence="1 2" key="1">
    <citation type="submission" date="2019-04" db="EMBL/GenBank/DDBJ databases">
        <authorList>
            <person name="Van Vliet M D."/>
        </authorList>
    </citation>
    <scope>NUCLEOTIDE SEQUENCE [LARGE SCALE GENOMIC DNA]</scope>
    <source>
        <strain evidence="1 2">F1</strain>
    </source>
</reference>
<proteinExistence type="predicted"/>
<evidence type="ECO:0008006" key="3">
    <source>
        <dbReference type="Google" id="ProtNLM"/>
    </source>
</evidence>
<protein>
    <recommendedName>
        <fullName evidence="3">SAM-dependent methyltransferase</fullName>
    </recommendedName>
</protein>
<dbReference type="AlphaFoldDB" id="A0A6C2TZ26"/>